<dbReference type="AlphaFoldDB" id="A0A3Q7QQV0"/>
<dbReference type="Proteomes" id="UP000286641">
    <property type="component" value="Unplaced"/>
</dbReference>
<keyword evidence="2" id="KW-0472">Membrane</keyword>
<feature type="transmembrane region" description="Helical" evidence="2">
    <location>
        <begin position="198"/>
        <end position="222"/>
    </location>
</feature>
<proteinExistence type="predicted"/>
<name>A0A3Q7QQV0_CALUR</name>
<feature type="region of interest" description="Disordered" evidence="1">
    <location>
        <begin position="35"/>
        <end position="136"/>
    </location>
</feature>
<protein>
    <submittedName>
        <fullName evidence="4">Uncharacterized protein LOC112836826 isoform X2</fullName>
    </submittedName>
</protein>
<reference evidence="4" key="2">
    <citation type="submission" date="2025-08" db="UniProtKB">
        <authorList>
            <consortium name="RefSeq"/>
        </authorList>
    </citation>
    <scope>IDENTIFICATION</scope>
    <source>
        <tissue evidence="4">Blood</tissue>
    </source>
</reference>
<feature type="transmembrane region" description="Helical" evidence="2">
    <location>
        <begin position="173"/>
        <end position="192"/>
    </location>
</feature>
<sequence length="312" mass="32594">MATRVAGGPGLSAGNESWVRARDGRPAAVGARRWFPGYSLPGAATSKLQGQPGPGPTRTPTGSMQQQQRPARPGAAAAPGTHSRSAPARPRAAIAPGTPSRSGPSAQPRNVASSAPQGATSRTPTQEPKSEVEKAAIQKRAEGRALVPLQFRDSFKHFFFSPTGVLKIFRLDLVNSFITAVFLLIVAILAMQEMERRHLFYVGGTQCLTAAVVCILDGIMVTKKIRDKMRRMLGLEYESSSSLLLEPKKSGPTPAPGKAGTRGSSKPPTPAASKAPVAAPAKAPAKAPTQAPTSDAWRTSTQGSSKASSQAS</sequence>
<feature type="compositionally biased region" description="Low complexity" evidence="1">
    <location>
        <begin position="56"/>
        <end position="96"/>
    </location>
</feature>
<feature type="compositionally biased region" description="Polar residues" evidence="1">
    <location>
        <begin position="296"/>
        <end position="312"/>
    </location>
</feature>
<feature type="compositionally biased region" description="Low complexity" evidence="1">
    <location>
        <begin position="271"/>
        <end position="294"/>
    </location>
</feature>
<evidence type="ECO:0000313" key="4">
    <source>
        <dbReference type="RefSeq" id="XP_025744542.1"/>
    </source>
</evidence>
<gene>
    <name evidence="4" type="primary">LOC112836826</name>
</gene>
<feature type="region of interest" description="Disordered" evidence="1">
    <location>
        <begin position="1"/>
        <end position="21"/>
    </location>
</feature>
<keyword evidence="2" id="KW-0812">Transmembrane</keyword>
<evidence type="ECO:0000256" key="2">
    <source>
        <dbReference type="SAM" id="Phobius"/>
    </source>
</evidence>
<dbReference type="RefSeq" id="XP_025744542.1">
    <property type="nucleotide sequence ID" value="XM_025888757.1"/>
</dbReference>
<keyword evidence="2" id="KW-1133">Transmembrane helix</keyword>
<dbReference type="CTD" id="113540"/>
<organism evidence="3 4">
    <name type="scientific">Callorhinus ursinus</name>
    <name type="common">Northern fur seal</name>
    <dbReference type="NCBI Taxonomy" id="34884"/>
    <lineage>
        <taxon>Eukaryota</taxon>
        <taxon>Metazoa</taxon>
        <taxon>Chordata</taxon>
        <taxon>Craniata</taxon>
        <taxon>Vertebrata</taxon>
        <taxon>Euteleostomi</taxon>
        <taxon>Mammalia</taxon>
        <taxon>Eutheria</taxon>
        <taxon>Laurasiatheria</taxon>
        <taxon>Carnivora</taxon>
        <taxon>Caniformia</taxon>
        <taxon>Pinnipedia</taxon>
        <taxon>Otariidae</taxon>
        <taxon>Callorhinus</taxon>
    </lineage>
</organism>
<keyword evidence="3" id="KW-1185">Reference proteome</keyword>
<feature type="region of interest" description="Disordered" evidence="1">
    <location>
        <begin position="244"/>
        <end position="312"/>
    </location>
</feature>
<accession>A0A3Q7QQV0</accession>
<evidence type="ECO:0000313" key="3">
    <source>
        <dbReference type="Proteomes" id="UP000286641"/>
    </source>
</evidence>
<feature type="compositionally biased region" description="Polar residues" evidence="1">
    <location>
        <begin position="99"/>
        <end position="127"/>
    </location>
</feature>
<reference key="1">
    <citation type="submission" date="2019-01" db="UniProtKB">
        <authorList>
            <consortium name="RefSeq"/>
        </authorList>
    </citation>
    <scope>IDENTIFICATION</scope>
</reference>
<evidence type="ECO:0000256" key="1">
    <source>
        <dbReference type="SAM" id="MobiDB-lite"/>
    </source>
</evidence>